<keyword evidence="3" id="KW-1185">Reference proteome</keyword>
<dbReference type="Proteomes" id="UP000093000">
    <property type="component" value="Unassembled WGS sequence"/>
</dbReference>
<protein>
    <submittedName>
        <fullName evidence="2">Uncharacterized protein</fullName>
    </submittedName>
</protein>
<comment type="caution">
    <text evidence="2">The sequence shown here is derived from an EMBL/GenBank/DDBJ whole genome shotgun (WGS) entry which is preliminary data.</text>
</comment>
<evidence type="ECO:0000256" key="1">
    <source>
        <dbReference type="SAM" id="MobiDB-lite"/>
    </source>
</evidence>
<evidence type="ECO:0000313" key="2">
    <source>
        <dbReference type="EMBL" id="OBZ78515.1"/>
    </source>
</evidence>
<dbReference type="OrthoDB" id="2286624at2759"/>
<feature type="compositionally biased region" description="Acidic residues" evidence="1">
    <location>
        <begin position="148"/>
        <end position="165"/>
    </location>
</feature>
<accession>A0A1C7MNP3</accession>
<proteinExistence type="predicted"/>
<sequence length="186" mass="21738">MTVYSGKEVLHTYIKNTKTPAFSSFVNKYEEQIVEWSLNLQASNSRELHLIWVSRFNDSVRELRADVSLKKVKFLASKWDKFYEELLELRDMKQRSRIEGQKLVNKSLTNASLRSLRLLESNDAEGSSRSVVDEESIRMNEAEKGVLEDEDDLNEDDLNEDDLNEEVMPVADQLHMLYLKKFQKES</sequence>
<reference evidence="2 3" key="1">
    <citation type="submission" date="2016-03" db="EMBL/GenBank/DDBJ databases">
        <title>Choanephora cucurbitarum.</title>
        <authorList>
            <person name="Min B."/>
            <person name="Park H."/>
            <person name="Park J.-H."/>
            <person name="Shin H.-D."/>
            <person name="Choi I.-G."/>
        </authorList>
    </citation>
    <scope>NUCLEOTIDE SEQUENCE [LARGE SCALE GENOMIC DNA]</scope>
    <source>
        <strain evidence="2 3">KUS-F28377</strain>
    </source>
</reference>
<dbReference type="EMBL" id="LUGH01002592">
    <property type="protein sequence ID" value="OBZ78515.1"/>
    <property type="molecule type" value="Genomic_DNA"/>
</dbReference>
<organism evidence="2 3">
    <name type="scientific">Choanephora cucurbitarum</name>
    <dbReference type="NCBI Taxonomy" id="101091"/>
    <lineage>
        <taxon>Eukaryota</taxon>
        <taxon>Fungi</taxon>
        <taxon>Fungi incertae sedis</taxon>
        <taxon>Mucoromycota</taxon>
        <taxon>Mucoromycotina</taxon>
        <taxon>Mucoromycetes</taxon>
        <taxon>Mucorales</taxon>
        <taxon>Mucorineae</taxon>
        <taxon>Choanephoraceae</taxon>
        <taxon>Choanephoroideae</taxon>
        <taxon>Choanephora</taxon>
    </lineage>
</organism>
<feature type="region of interest" description="Disordered" evidence="1">
    <location>
        <begin position="143"/>
        <end position="166"/>
    </location>
</feature>
<gene>
    <name evidence="2" type="ORF">A0J61_11857</name>
</gene>
<name>A0A1C7MNP3_9FUNG</name>
<evidence type="ECO:0000313" key="3">
    <source>
        <dbReference type="Proteomes" id="UP000093000"/>
    </source>
</evidence>
<feature type="non-terminal residue" evidence="2">
    <location>
        <position position="186"/>
    </location>
</feature>
<dbReference type="InParanoid" id="A0A1C7MNP3"/>
<dbReference type="AlphaFoldDB" id="A0A1C7MNP3"/>